<dbReference type="EMBL" id="JAJQKU010000003">
    <property type="protein sequence ID" value="MCD9097301.1"/>
    <property type="molecule type" value="Genomic_DNA"/>
</dbReference>
<protein>
    <submittedName>
        <fullName evidence="4">TetR/AcrR family transcriptional regulator</fullName>
    </submittedName>
</protein>
<evidence type="ECO:0000256" key="1">
    <source>
        <dbReference type="ARBA" id="ARBA00023125"/>
    </source>
</evidence>
<dbReference type="SUPFAM" id="SSF46689">
    <property type="entry name" value="Homeodomain-like"/>
    <property type="match status" value="1"/>
</dbReference>
<dbReference type="Gene3D" id="1.10.357.10">
    <property type="entry name" value="Tetracycline Repressor, domain 2"/>
    <property type="match status" value="1"/>
</dbReference>
<reference evidence="4" key="1">
    <citation type="submission" date="2021-12" db="EMBL/GenBank/DDBJ databases">
        <authorList>
            <person name="Ulrich A."/>
        </authorList>
    </citation>
    <scope>NUCLEOTIDE SEQUENCE</scope>
    <source>
        <strain evidence="4">A1P009</strain>
    </source>
</reference>
<keyword evidence="1 2" id="KW-0238">DNA-binding</keyword>
<organism evidence="4 5">
    <name type="scientific">Luteimonas fraxinea</name>
    <dbReference type="NCBI Taxonomy" id="2901869"/>
    <lineage>
        <taxon>Bacteria</taxon>
        <taxon>Pseudomonadati</taxon>
        <taxon>Pseudomonadota</taxon>
        <taxon>Gammaproteobacteria</taxon>
        <taxon>Lysobacterales</taxon>
        <taxon>Lysobacteraceae</taxon>
        <taxon>Luteimonas</taxon>
    </lineage>
</organism>
<name>A0ABS8UEY4_9GAMM</name>
<dbReference type="PRINTS" id="PR00455">
    <property type="entry name" value="HTHTETR"/>
</dbReference>
<evidence type="ECO:0000259" key="3">
    <source>
        <dbReference type="PROSITE" id="PS50977"/>
    </source>
</evidence>
<dbReference type="PROSITE" id="PS50977">
    <property type="entry name" value="HTH_TETR_2"/>
    <property type="match status" value="1"/>
</dbReference>
<dbReference type="PANTHER" id="PTHR30055">
    <property type="entry name" value="HTH-TYPE TRANSCRIPTIONAL REGULATOR RUTR"/>
    <property type="match status" value="1"/>
</dbReference>
<feature type="DNA-binding region" description="H-T-H motif" evidence="2">
    <location>
        <begin position="35"/>
        <end position="54"/>
    </location>
</feature>
<proteinExistence type="predicted"/>
<dbReference type="InterPro" id="IPR041479">
    <property type="entry name" value="TetR_CgmR_C"/>
</dbReference>
<comment type="caution">
    <text evidence="4">The sequence shown here is derived from an EMBL/GenBank/DDBJ whole genome shotgun (WGS) entry which is preliminary data.</text>
</comment>
<keyword evidence="5" id="KW-1185">Reference proteome</keyword>
<dbReference type="InterPro" id="IPR009057">
    <property type="entry name" value="Homeodomain-like_sf"/>
</dbReference>
<evidence type="ECO:0000313" key="4">
    <source>
        <dbReference type="EMBL" id="MCD9097301.1"/>
    </source>
</evidence>
<dbReference type="InterPro" id="IPR001647">
    <property type="entry name" value="HTH_TetR"/>
</dbReference>
<sequence>MDNPHKRKKQPEQVRRALLDAATRLAVEGGVASVTVQAVSEAAGVTKGGFLHHFPSKQALVTAVFEELLETVDRDLDARLAADPKSHGRFSRAYVEAVFDMDPDTDGGAWAALSMSWLTDPGLRALWAGWFQARVDRHRDTDDSVALTMVRMAADGVWLADLAGVAVEDREALRERLIKATRRPAR</sequence>
<dbReference type="SUPFAM" id="SSF48498">
    <property type="entry name" value="Tetracyclin repressor-like, C-terminal domain"/>
    <property type="match status" value="1"/>
</dbReference>
<reference evidence="4" key="2">
    <citation type="journal article" date="2022" name="Syst. Appl. Microbiol.">
        <title>Physiological and genomic characterisation of Luteimonas fraxinea sp. nov., a bacterial species associated with trees tolerant to ash dieback.</title>
        <authorList>
            <person name="Ulrich K."/>
            <person name="Becker R."/>
            <person name="Behrendt U."/>
            <person name="Kube M."/>
            <person name="Schneck V."/>
            <person name="Ulrich A."/>
        </authorList>
    </citation>
    <scope>NUCLEOTIDE SEQUENCE</scope>
    <source>
        <strain evidence="4">A1P009</strain>
    </source>
</reference>
<accession>A0ABS8UEY4</accession>
<dbReference type="Proteomes" id="UP001430360">
    <property type="component" value="Unassembled WGS sequence"/>
</dbReference>
<dbReference type="InterPro" id="IPR036271">
    <property type="entry name" value="Tet_transcr_reg_TetR-rel_C_sf"/>
</dbReference>
<gene>
    <name evidence="4" type="ORF">LTT95_10170</name>
</gene>
<dbReference type="Pfam" id="PF17937">
    <property type="entry name" value="TetR_C_28"/>
    <property type="match status" value="1"/>
</dbReference>
<evidence type="ECO:0000313" key="5">
    <source>
        <dbReference type="Proteomes" id="UP001430360"/>
    </source>
</evidence>
<dbReference type="Pfam" id="PF00440">
    <property type="entry name" value="TetR_N"/>
    <property type="match status" value="1"/>
</dbReference>
<feature type="domain" description="HTH tetR-type" evidence="3">
    <location>
        <begin position="12"/>
        <end position="72"/>
    </location>
</feature>
<dbReference type="InterPro" id="IPR050109">
    <property type="entry name" value="HTH-type_TetR-like_transc_reg"/>
</dbReference>
<evidence type="ECO:0000256" key="2">
    <source>
        <dbReference type="PROSITE-ProRule" id="PRU00335"/>
    </source>
</evidence>
<dbReference type="PANTHER" id="PTHR30055:SF148">
    <property type="entry name" value="TETR-FAMILY TRANSCRIPTIONAL REGULATOR"/>
    <property type="match status" value="1"/>
</dbReference>
<dbReference type="RefSeq" id="WP_232136319.1">
    <property type="nucleotide sequence ID" value="NZ_CP089507.1"/>
</dbReference>